<gene>
    <name evidence="2" type="ORF">DRJ00_00765</name>
</gene>
<evidence type="ECO:0000259" key="1">
    <source>
        <dbReference type="Pfam" id="PF00857"/>
    </source>
</evidence>
<evidence type="ECO:0000313" key="3">
    <source>
        <dbReference type="Proteomes" id="UP000279422"/>
    </source>
</evidence>
<dbReference type="SUPFAM" id="SSF52499">
    <property type="entry name" value="Isochorismatase-like hydrolases"/>
    <property type="match status" value="1"/>
</dbReference>
<name>A0A497E6C8_UNCAE</name>
<dbReference type="EMBL" id="QMPZ01000004">
    <property type="protein sequence ID" value="RLE10662.1"/>
    <property type="molecule type" value="Genomic_DNA"/>
</dbReference>
<dbReference type="Proteomes" id="UP000279422">
    <property type="component" value="Unassembled WGS sequence"/>
</dbReference>
<comment type="caution">
    <text evidence="2">The sequence shown here is derived from an EMBL/GenBank/DDBJ whole genome shotgun (WGS) entry which is preliminary data.</text>
</comment>
<dbReference type="InterPro" id="IPR000868">
    <property type="entry name" value="Isochorismatase-like_dom"/>
</dbReference>
<feature type="domain" description="Isochorismatase-like" evidence="1">
    <location>
        <begin position="41"/>
        <end position="189"/>
    </location>
</feature>
<organism evidence="2 3">
    <name type="scientific">Aerophobetes bacterium</name>
    <dbReference type="NCBI Taxonomy" id="2030807"/>
    <lineage>
        <taxon>Bacteria</taxon>
        <taxon>Candidatus Aerophobota</taxon>
    </lineage>
</organism>
<dbReference type="Pfam" id="PF00857">
    <property type="entry name" value="Isochorismatase"/>
    <property type="match status" value="1"/>
</dbReference>
<dbReference type="AlphaFoldDB" id="A0A497E6C8"/>
<reference evidence="2 3" key="1">
    <citation type="submission" date="2018-06" db="EMBL/GenBank/DDBJ databases">
        <title>Extensive metabolic versatility and redundancy in microbially diverse, dynamic hydrothermal sediments.</title>
        <authorList>
            <person name="Dombrowski N."/>
            <person name="Teske A."/>
            <person name="Baker B.J."/>
        </authorList>
    </citation>
    <scope>NUCLEOTIDE SEQUENCE [LARGE SCALE GENOMIC DNA]</scope>
    <source>
        <strain evidence="2">B47_G16</strain>
    </source>
</reference>
<dbReference type="InterPro" id="IPR036380">
    <property type="entry name" value="Isochorismatase-like_sf"/>
</dbReference>
<proteinExistence type="predicted"/>
<sequence>MMKDGKKLHLNLRSFVLREDAHGYNRWERVTTRKSFPCRKSAILICDMWDRHWSRGASERINQMAPRVNEVIKVARRKGVRIIHSPSETMDFYAGTPARRRMIEAPYVAPPPPIEHVDPPLPVDASDGGSDTGEKPWYRAWSRQHPAIEIDQEKDGISDDGQEIYNFMQKEDIKNLIIMGVHTNMCVLERSFGIKQMVRWKINVILVRDLTDAMYNPAMPPYVSHEEGTRLVVEYIEKFWCPSILSRDLVSDCQ</sequence>
<accession>A0A497E6C8</accession>
<protein>
    <submittedName>
        <fullName evidence="2">Isochorismatase</fullName>
    </submittedName>
</protein>
<evidence type="ECO:0000313" key="2">
    <source>
        <dbReference type="EMBL" id="RLE10662.1"/>
    </source>
</evidence>
<dbReference type="Gene3D" id="3.40.50.850">
    <property type="entry name" value="Isochorismatase-like"/>
    <property type="match status" value="1"/>
</dbReference>